<keyword evidence="2" id="KW-1185">Reference proteome</keyword>
<keyword evidence="1" id="KW-0732">Signal</keyword>
<accession>A0A7I4YHX5</accession>
<feature type="chain" id="PRO_5029899703" evidence="1">
    <location>
        <begin position="19"/>
        <end position="105"/>
    </location>
</feature>
<evidence type="ECO:0000313" key="2">
    <source>
        <dbReference type="Proteomes" id="UP000025227"/>
    </source>
</evidence>
<feature type="signal peptide" evidence="1">
    <location>
        <begin position="1"/>
        <end position="18"/>
    </location>
</feature>
<protein>
    <submittedName>
        <fullName evidence="3">Secreted protein</fullName>
    </submittedName>
</protein>
<organism evidence="2 3">
    <name type="scientific">Haemonchus contortus</name>
    <name type="common">Barber pole worm</name>
    <dbReference type="NCBI Taxonomy" id="6289"/>
    <lineage>
        <taxon>Eukaryota</taxon>
        <taxon>Metazoa</taxon>
        <taxon>Ecdysozoa</taxon>
        <taxon>Nematoda</taxon>
        <taxon>Chromadorea</taxon>
        <taxon>Rhabditida</taxon>
        <taxon>Rhabditina</taxon>
        <taxon>Rhabditomorpha</taxon>
        <taxon>Strongyloidea</taxon>
        <taxon>Trichostrongylidae</taxon>
        <taxon>Haemonchus</taxon>
    </lineage>
</organism>
<evidence type="ECO:0000313" key="3">
    <source>
        <dbReference type="WBParaSite" id="HCON_00102130-00001"/>
    </source>
</evidence>
<dbReference type="WBParaSite" id="HCON_00102130-00001">
    <property type="protein sequence ID" value="HCON_00102130-00001"/>
    <property type="gene ID" value="HCON_00102130"/>
</dbReference>
<dbReference type="Proteomes" id="UP000025227">
    <property type="component" value="Unplaced"/>
</dbReference>
<dbReference type="AlphaFoldDB" id="A0A7I4YHX5"/>
<evidence type="ECO:0000256" key="1">
    <source>
        <dbReference type="SAM" id="SignalP"/>
    </source>
</evidence>
<sequence length="105" mass="12070">MRLVVFLLAISIAVYCQSDLTDDPPIQTVTCKYQAPFPRVYCYIPSVQGWRWFPPLPMVTLPPHAIFRLPPAPLPFISKLPQWDERANLKPIVKEVTFTDVDQSE</sequence>
<reference evidence="3" key="1">
    <citation type="submission" date="2020-12" db="UniProtKB">
        <authorList>
            <consortium name="WormBaseParasite"/>
        </authorList>
    </citation>
    <scope>IDENTIFICATION</scope>
    <source>
        <strain evidence="3">MHco3</strain>
    </source>
</reference>
<name>A0A7I4YHX5_HAECO</name>
<proteinExistence type="predicted"/>